<dbReference type="PROSITE" id="PS51257">
    <property type="entry name" value="PROKAR_LIPOPROTEIN"/>
    <property type="match status" value="1"/>
</dbReference>
<feature type="domain" description="CopC" evidence="6">
    <location>
        <begin position="28"/>
        <end position="124"/>
    </location>
</feature>
<protein>
    <submittedName>
        <fullName evidence="7">Copper resistance protein CopC</fullName>
    </submittedName>
</protein>
<accession>A0A7T0KDA3</accession>
<keyword evidence="4" id="KW-0812">Transmembrane</keyword>
<keyword evidence="4" id="KW-0472">Membrane</keyword>
<keyword evidence="8" id="KW-1185">Reference proteome</keyword>
<proteinExistence type="predicted"/>
<dbReference type="Gene3D" id="2.60.40.1220">
    <property type="match status" value="1"/>
</dbReference>
<feature type="signal peptide" evidence="5">
    <location>
        <begin position="1"/>
        <end position="27"/>
    </location>
</feature>
<dbReference type="Proteomes" id="UP000594681">
    <property type="component" value="Chromosome"/>
</dbReference>
<evidence type="ECO:0000256" key="1">
    <source>
        <dbReference type="ARBA" id="ARBA00022729"/>
    </source>
</evidence>
<dbReference type="Pfam" id="PF04234">
    <property type="entry name" value="CopC"/>
    <property type="match status" value="1"/>
</dbReference>
<sequence length="191" mass="19569">MSIVRRTRLSFVAAVGVACMCAPIAAAHDAVIGGNVMQDAPLQEFPREIVLEFSGTPREDFNTFAVSDVDSGEILFDATPTVDQRELRVEVPADIQPGPGNYQVGFSITSSDGHPTKGSVPFSVAGAAATDAQESASGTTTPGTADPAAQNPAAQELDGLSLPAKLAIGLGGIAAVLAVIILLVARGRKNN</sequence>
<keyword evidence="1 5" id="KW-0732">Signal</keyword>
<dbReference type="GO" id="GO:0046688">
    <property type="term" value="P:response to copper ion"/>
    <property type="evidence" value="ECO:0007669"/>
    <property type="project" value="InterPro"/>
</dbReference>
<evidence type="ECO:0000313" key="8">
    <source>
        <dbReference type="Proteomes" id="UP000594681"/>
    </source>
</evidence>
<feature type="region of interest" description="Disordered" evidence="3">
    <location>
        <begin position="127"/>
        <end position="151"/>
    </location>
</feature>
<gene>
    <name evidence="7" type="ORF">G7Y31_06550</name>
</gene>
<evidence type="ECO:0000256" key="2">
    <source>
        <dbReference type="ARBA" id="ARBA00023008"/>
    </source>
</evidence>
<dbReference type="SUPFAM" id="SSF81296">
    <property type="entry name" value="E set domains"/>
    <property type="match status" value="1"/>
</dbReference>
<feature type="transmembrane region" description="Helical" evidence="4">
    <location>
        <begin position="166"/>
        <end position="185"/>
    </location>
</feature>
<feature type="compositionally biased region" description="Low complexity" evidence="3">
    <location>
        <begin position="135"/>
        <end position="149"/>
    </location>
</feature>
<dbReference type="InterPro" id="IPR007348">
    <property type="entry name" value="CopC_dom"/>
</dbReference>
<evidence type="ECO:0000256" key="3">
    <source>
        <dbReference type="SAM" id="MobiDB-lite"/>
    </source>
</evidence>
<evidence type="ECO:0000259" key="6">
    <source>
        <dbReference type="Pfam" id="PF04234"/>
    </source>
</evidence>
<keyword evidence="4" id="KW-1133">Transmembrane helix</keyword>
<dbReference type="AlphaFoldDB" id="A0A7T0KDA3"/>
<keyword evidence="2" id="KW-0186">Copper</keyword>
<dbReference type="InterPro" id="IPR014755">
    <property type="entry name" value="Cu-Rt/internalin_Ig-like"/>
</dbReference>
<dbReference type="EMBL" id="CP064954">
    <property type="protein sequence ID" value="QPK78251.1"/>
    <property type="molecule type" value="Genomic_DNA"/>
</dbReference>
<evidence type="ECO:0000313" key="7">
    <source>
        <dbReference type="EMBL" id="QPK78251.1"/>
    </source>
</evidence>
<dbReference type="RefSeq" id="WP_165006302.1">
    <property type="nucleotide sequence ID" value="NZ_CP064954.1"/>
</dbReference>
<dbReference type="GO" id="GO:0005507">
    <property type="term" value="F:copper ion binding"/>
    <property type="evidence" value="ECO:0007669"/>
    <property type="project" value="InterPro"/>
</dbReference>
<dbReference type="GO" id="GO:0042597">
    <property type="term" value="C:periplasmic space"/>
    <property type="evidence" value="ECO:0007669"/>
    <property type="project" value="InterPro"/>
</dbReference>
<evidence type="ECO:0000256" key="4">
    <source>
        <dbReference type="SAM" id="Phobius"/>
    </source>
</evidence>
<dbReference type="KEGG" id="cliz:G7Y31_06550"/>
<feature type="chain" id="PRO_5033015337" evidence="5">
    <location>
        <begin position="28"/>
        <end position="191"/>
    </location>
</feature>
<dbReference type="InterPro" id="IPR014756">
    <property type="entry name" value="Ig_E-set"/>
</dbReference>
<name>A0A7T0KDA3_9CORY</name>
<evidence type="ECO:0000256" key="5">
    <source>
        <dbReference type="SAM" id="SignalP"/>
    </source>
</evidence>
<reference evidence="7 8" key="1">
    <citation type="submission" date="2020-11" db="EMBL/GenBank/DDBJ databases">
        <title>Corynebacterium sp. ZJ-599.</title>
        <authorList>
            <person name="Zhou J."/>
        </authorList>
    </citation>
    <scope>NUCLEOTIDE SEQUENCE [LARGE SCALE GENOMIC DNA]</scope>
    <source>
        <strain evidence="7 8">ZJ-599</strain>
    </source>
</reference>
<organism evidence="7 8">
    <name type="scientific">Corynebacterium lizhenjunii</name>
    <dbReference type="NCBI Taxonomy" id="2709394"/>
    <lineage>
        <taxon>Bacteria</taxon>
        <taxon>Bacillati</taxon>
        <taxon>Actinomycetota</taxon>
        <taxon>Actinomycetes</taxon>
        <taxon>Mycobacteriales</taxon>
        <taxon>Corynebacteriaceae</taxon>
        <taxon>Corynebacterium</taxon>
    </lineage>
</organism>